<dbReference type="EMBL" id="CACVKT020003692">
    <property type="protein sequence ID" value="CAC5385245.1"/>
    <property type="molecule type" value="Genomic_DNA"/>
</dbReference>
<gene>
    <name evidence="3" type="ORF">MCOR_20810</name>
</gene>
<evidence type="ECO:0000313" key="3">
    <source>
        <dbReference type="EMBL" id="CAC5385245.1"/>
    </source>
</evidence>
<dbReference type="Proteomes" id="UP000507470">
    <property type="component" value="Unassembled WGS sequence"/>
</dbReference>
<dbReference type="OrthoDB" id="6053040at2759"/>
<accession>A0A6J8BMR6</accession>
<evidence type="ECO:0000256" key="1">
    <source>
        <dbReference type="ARBA" id="ARBA00022786"/>
    </source>
</evidence>
<keyword evidence="4" id="KW-1185">Reference proteome</keyword>
<dbReference type="Pfam" id="PF25372">
    <property type="entry name" value="DUF7885"/>
    <property type="match status" value="1"/>
</dbReference>
<dbReference type="InterPro" id="IPR001810">
    <property type="entry name" value="F-box_dom"/>
</dbReference>
<reference evidence="3 4" key="1">
    <citation type="submission" date="2020-06" db="EMBL/GenBank/DDBJ databases">
        <authorList>
            <person name="Li R."/>
            <person name="Bekaert M."/>
        </authorList>
    </citation>
    <scope>NUCLEOTIDE SEQUENCE [LARGE SCALE GENOMIC DNA]</scope>
    <source>
        <strain evidence="4">wild</strain>
    </source>
</reference>
<dbReference type="GO" id="GO:0031146">
    <property type="term" value="P:SCF-dependent proteasomal ubiquitin-dependent protein catabolic process"/>
    <property type="evidence" value="ECO:0007669"/>
    <property type="project" value="TreeGrafter"/>
</dbReference>
<sequence>MADIGVLPDEIFLYIFHFMLQSDIVSVIRNVCLRWKRLSYSPTLWRRLCMVDLGGENQKIMWSDENIETVKSFVKSLYISLFFNQGDQCLDKLTKHDFNELKELTLRDSHFGNSKFIQILEFLANRNNNLSCLSVKFGACEHLEKYFNIIANLRLQKLEINHGGSALGLRHKCIQCSEEKWKNCFVQLCGAKGKNLHNLSLGVNRMNDETLSSILQHCSNLTTLELDKTNTTYSCFMDIPENTNLRNLSLYNVNINDDTLIGIAQFAPFLISFSVEGNLGSISTRGIQKISENCRYLEEISFKNDHDHAPKLTDSNLFTIASNCKYLKYIQFQSLKHITDTGLQAVFENCSNLQTIIVNDCLNITDKSLINIGTNCNRLKSIEFSGHLTGYNKMTSTGFQHILCNLKYLDNLTFASLKNLKHVRLYPSTISVCDEPGNLLYKNTRMLSDTKDHENDTISNLEFTSYQHQKSNRTRRLHDHCHLKSLSLARCDSLDDESILQILNYCPDLHRLDLFNCVGLTLNIVDSIFDLCEFIPEIKIDGRIYQRN</sequence>
<dbReference type="SUPFAM" id="SSF52047">
    <property type="entry name" value="RNI-like"/>
    <property type="match status" value="2"/>
</dbReference>
<evidence type="ECO:0000313" key="4">
    <source>
        <dbReference type="Proteomes" id="UP000507470"/>
    </source>
</evidence>
<organism evidence="3 4">
    <name type="scientific">Mytilus coruscus</name>
    <name type="common">Sea mussel</name>
    <dbReference type="NCBI Taxonomy" id="42192"/>
    <lineage>
        <taxon>Eukaryota</taxon>
        <taxon>Metazoa</taxon>
        <taxon>Spiralia</taxon>
        <taxon>Lophotrochozoa</taxon>
        <taxon>Mollusca</taxon>
        <taxon>Bivalvia</taxon>
        <taxon>Autobranchia</taxon>
        <taxon>Pteriomorphia</taxon>
        <taxon>Mytilida</taxon>
        <taxon>Mytiloidea</taxon>
        <taxon>Mytilidae</taxon>
        <taxon>Mytilinae</taxon>
        <taxon>Mytilus</taxon>
    </lineage>
</organism>
<dbReference type="PANTHER" id="PTHR13318:SF95">
    <property type="entry name" value="F-BOX PROTEIN YLR352W"/>
    <property type="match status" value="1"/>
</dbReference>
<dbReference type="Gene3D" id="1.20.1280.50">
    <property type="match status" value="1"/>
</dbReference>
<dbReference type="SUPFAM" id="SSF81383">
    <property type="entry name" value="F-box domain"/>
    <property type="match status" value="1"/>
</dbReference>
<feature type="domain" description="F-box" evidence="2">
    <location>
        <begin position="1"/>
        <end position="48"/>
    </location>
</feature>
<dbReference type="SMART" id="SM00367">
    <property type="entry name" value="LRR_CC"/>
    <property type="match status" value="6"/>
</dbReference>
<dbReference type="InterPro" id="IPR036047">
    <property type="entry name" value="F-box-like_dom_sf"/>
</dbReference>
<dbReference type="Gene3D" id="3.80.10.10">
    <property type="entry name" value="Ribonuclease Inhibitor"/>
    <property type="match status" value="2"/>
</dbReference>
<dbReference type="Pfam" id="PF12937">
    <property type="entry name" value="F-box-like"/>
    <property type="match status" value="1"/>
</dbReference>
<dbReference type="AlphaFoldDB" id="A0A6J8BMR6"/>
<dbReference type="InterPro" id="IPR032675">
    <property type="entry name" value="LRR_dom_sf"/>
</dbReference>
<proteinExistence type="predicted"/>
<keyword evidence="1" id="KW-0833">Ubl conjugation pathway</keyword>
<dbReference type="InterPro" id="IPR006553">
    <property type="entry name" value="Leu-rich_rpt_Cys-con_subtyp"/>
</dbReference>
<protein>
    <submittedName>
        <fullName evidence="3">FBXL2_20</fullName>
    </submittedName>
</protein>
<name>A0A6J8BMR6_MYTCO</name>
<dbReference type="PANTHER" id="PTHR13318">
    <property type="entry name" value="PARTNER OF PAIRED, ISOFORM B-RELATED"/>
    <property type="match status" value="1"/>
</dbReference>
<dbReference type="InterPro" id="IPR057207">
    <property type="entry name" value="FBXL15_LRR"/>
</dbReference>
<evidence type="ECO:0000259" key="2">
    <source>
        <dbReference type="PROSITE" id="PS50181"/>
    </source>
</evidence>
<dbReference type="GO" id="GO:0019005">
    <property type="term" value="C:SCF ubiquitin ligase complex"/>
    <property type="evidence" value="ECO:0007669"/>
    <property type="project" value="TreeGrafter"/>
</dbReference>
<dbReference type="PROSITE" id="PS50181">
    <property type="entry name" value="FBOX"/>
    <property type="match status" value="1"/>
</dbReference>